<dbReference type="GO" id="GO:0016020">
    <property type="term" value="C:membrane"/>
    <property type="evidence" value="ECO:0007669"/>
    <property type="project" value="UniProtKB-SubCell"/>
</dbReference>
<evidence type="ECO:0000256" key="5">
    <source>
        <dbReference type="ARBA" id="ARBA00022989"/>
    </source>
</evidence>
<accession>A0A564XZ96</accession>
<evidence type="ECO:0000256" key="3">
    <source>
        <dbReference type="ARBA" id="ARBA00022475"/>
    </source>
</evidence>
<keyword evidence="4 7" id="KW-0812">Transmembrane</keyword>
<evidence type="ECO:0000256" key="6">
    <source>
        <dbReference type="ARBA" id="ARBA00023136"/>
    </source>
</evidence>
<comment type="subcellular location">
    <subcellularLocation>
        <location evidence="1">Membrane</location>
        <topology evidence="1">Multi-pass membrane protein</topology>
    </subcellularLocation>
</comment>
<evidence type="ECO:0000256" key="7">
    <source>
        <dbReference type="SAM" id="Phobius"/>
    </source>
</evidence>
<feature type="transmembrane region" description="Helical" evidence="7">
    <location>
        <begin position="80"/>
        <end position="99"/>
    </location>
</feature>
<keyword evidence="9" id="KW-1185">Reference proteome</keyword>
<keyword evidence="3" id="KW-1003">Cell membrane</keyword>
<dbReference type="EMBL" id="CABIJS010000022">
    <property type="protein sequence ID" value="VUZ39664.1"/>
    <property type="molecule type" value="Genomic_DNA"/>
</dbReference>
<evidence type="ECO:0000313" key="9">
    <source>
        <dbReference type="Proteomes" id="UP000321570"/>
    </source>
</evidence>
<keyword evidence="6 7" id="KW-0472">Membrane</keyword>
<gene>
    <name evidence="8" type="ORF">WMSIL1_LOCUS997</name>
</gene>
<dbReference type="InterPro" id="IPR004776">
    <property type="entry name" value="Mem_transp_PIN-like"/>
</dbReference>
<keyword evidence="2" id="KW-0813">Transport</keyword>
<evidence type="ECO:0000313" key="8">
    <source>
        <dbReference type="EMBL" id="VUZ39664.1"/>
    </source>
</evidence>
<feature type="transmembrane region" description="Helical" evidence="7">
    <location>
        <begin position="42"/>
        <end position="68"/>
    </location>
</feature>
<dbReference type="PANTHER" id="PTHR36838:SF3">
    <property type="entry name" value="TRANSPORTER AUXIN EFFLUX CARRIER EC FAMILY"/>
    <property type="match status" value="1"/>
</dbReference>
<protein>
    <submittedName>
        <fullName evidence="8">Uncharacterized protein</fullName>
    </submittedName>
</protein>
<dbReference type="Proteomes" id="UP000321570">
    <property type="component" value="Unassembled WGS sequence"/>
</dbReference>
<proteinExistence type="predicted"/>
<feature type="transmembrane region" description="Helical" evidence="7">
    <location>
        <begin position="133"/>
        <end position="157"/>
    </location>
</feature>
<dbReference type="AlphaFoldDB" id="A0A564XZ96"/>
<evidence type="ECO:0000256" key="2">
    <source>
        <dbReference type="ARBA" id="ARBA00022448"/>
    </source>
</evidence>
<evidence type="ECO:0000256" key="4">
    <source>
        <dbReference type="ARBA" id="ARBA00022692"/>
    </source>
</evidence>
<feature type="transmembrane region" description="Helical" evidence="7">
    <location>
        <begin position="218"/>
        <end position="239"/>
    </location>
</feature>
<feature type="transmembrane region" description="Helical" evidence="7">
    <location>
        <begin position="286"/>
        <end position="309"/>
    </location>
</feature>
<keyword evidence="5 7" id="KW-1133">Transmembrane helix</keyword>
<feature type="transmembrane region" description="Helical" evidence="7">
    <location>
        <begin position="259"/>
        <end position="279"/>
    </location>
</feature>
<organism evidence="8 9">
    <name type="scientific">Hymenolepis diminuta</name>
    <name type="common">Rat tapeworm</name>
    <dbReference type="NCBI Taxonomy" id="6216"/>
    <lineage>
        <taxon>Eukaryota</taxon>
        <taxon>Metazoa</taxon>
        <taxon>Spiralia</taxon>
        <taxon>Lophotrochozoa</taxon>
        <taxon>Platyhelminthes</taxon>
        <taxon>Cestoda</taxon>
        <taxon>Eucestoda</taxon>
        <taxon>Cyclophyllidea</taxon>
        <taxon>Hymenolepididae</taxon>
        <taxon>Hymenolepis</taxon>
    </lineage>
</organism>
<feature type="transmembrane region" description="Helical" evidence="7">
    <location>
        <begin position="163"/>
        <end position="187"/>
    </location>
</feature>
<evidence type="ECO:0000256" key="1">
    <source>
        <dbReference type="ARBA" id="ARBA00004141"/>
    </source>
</evidence>
<name>A0A564XZ96_HYMDI</name>
<reference evidence="8 9" key="1">
    <citation type="submission" date="2019-07" db="EMBL/GenBank/DDBJ databases">
        <authorList>
            <person name="Jastrzebski P J."/>
            <person name="Paukszto L."/>
            <person name="Jastrzebski P J."/>
        </authorList>
    </citation>
    <scope>NUCLEOTIDE SEQUENCE [LARGE SCALE GENOMIC DNA]</scope>
    <source>
        <strain evidence="8 9">WMS-il1</strain>
    </source>
</reference>
<feature type="transmembrane region" description="Helical" evidence="7">
    <location>
        <begin position="105"/>
        <end position="126"/>
    </location>
</feature>
<dbReference type="PANTHER" id="PTHR36838">
    <property type="entry name" value="AUXIN EFFLUX CARRIER FAMILY PROTEIN"/>
    <property type="match status" value="1"/>
</dbReference>
<dbReference type="Pfam" id="PF03547">
    <property type="entry name" value="Mem_trans"/>
    <property type="match status" value="1"/>
</dbReference>
<dbReference type="GO" id="GO:0055085">
    <property type="term" value="P:transmembrane transport"/>
    <property type="evidence" value="ECO:0007669"/>
    <property type="project" value="InterPro"/>
</dbReference>
<sequence>MNASILSMIQITNEPSTETPTSNFTISINSTTLSKISQDDNVFSAIISIFLTQYIFIILGFFVGHFKLLSKAQTRGLGRFVYRYALSAILFMATLTIQLDLIQWPAIWATFTSRVLMSFVGILACLSISRARLLGLGAIIGLLMTDTNDIAVIYPTFRILYPLMAYHCCIIVALQVLILKPIAFLLLEMNTVRERRMILRTLNKTSSTHMTYRTLFKIIYQILLDPLVLAFAFGLIFNAVFHHNPPEYFTHFFNTFSETFVSCALFYLGLVCANSVTGVSARSKPLLSIILSIKALLMPILATKLYHIFAKNSENASAECFTLLYSLSPANANLLSLASRYAVTPNLVSEFIPDLSSISRPEND</sequence>